<comment type="caution">
    <text evidence="1">The sequence shown here is derived from an EMBL/GenBank/DDBJ whole genome shotgun (WGS) entry which is preliminary data.</text>
</comment>
<dbReference type="Proteomes" id="UP000005512">
    <property type="component" value="Unassembled WGS sequence"/>
</dbReference>
<evidence type="ECO:0000313" key="2">
    <source>
        <dbReference type="Proteomes" id="UP000005512"/>
    </source>
</evidence>
<dbReference type="HOGENOM" id="CLU_2248262_0_0_6"/>
<protein>
    <recommendedName>
        <fullName evidence="3">WYL domain-containing protein</fullName>
    </recommendedName>
</protein>
<name>D1NZ97_9GAMM</name>
<proteinExistence type="predicted"/>
<dbReference type="EMBL" id="ABXV02000011">
    <property type="protein sequence ID" value="EFB73795.1"/>
    <property type="molecule type" value="Genomic_DNA"/>
</dbReference>
<dbReference type="AlphaFoldDB" id="D1NZ97"/>
<accession>D1NZ97</accession>
<keyword evidence="2" id="KW-1185">Reference proteome</keyword>
<gene>
    <name evidence="1" type="ORF">PROVRUST_05067</name>
</gene>
<reference evidence="1" key="1">
    <citation type="submission" date="2009-12" db="EMBL/GenBank/DDBJ databases">
        <authorList>
            <person name="Weinstock G."/>
            <person name="Sodergren E."/>
            <person name="Clifton S."/>
            <person name="Fulton L."/>
            <person name="Fulton B."/>
            <person name="Courtney L."/>
            <person name="Fronick C."/>
            <person name="Harrison M."/>
            <person name="Strong C."/>
            <person name="Farmer C."/>
            <person name="Delahaunty K."/>
            <person name="Markovic C."/>
            <person name="Hall O."/>
            <person name="Minx P."/>
            <person name="Tomlinson C."/>
            <person name="Mitreva M."/>
            <person name="Nelson J."/>
            <person name="Hou S."/>
            <person name="Wollam A."/>
            <person name="Pepin K.H."/>
            <person name="Johnson M."/>
            <person name="Bhonagiri V."/>
            <person name="Nash W.E."/>
            <person name="Warren W."/>
            <person name="Chinwalla A."/>
            <person name="Mardis E.R."/>
            <person name="Wilson R.K."/>
        </authorList>
    </citation>
    <scope>NUCLEOTIDE SEQUENCE [LARGE SCALE GENOMIC DNA]</scope>
    <source>
        <strain evidence="1">DSM 4541</strain>
    </source>
</reference>
<evidence type="ECO:0000313" key="1">
    <source>
        <dbReference type="EMBL" id="EFB73795.1"/>
    </source>
</evidence>
<sequence length="106" mass="11895">MMSSNYDLIAEAIKNKKQIIAMYKGHLREMCPHVLGSKNGREQALFYQFGGYSSSGVIIPGSSSNWRCIQIDGLSEVTLRDGEWHTAANHSQTQTCVDRIDIEVNF</sequence>
<organism evidence="1 2">
    <name type="scientific">Providencia rustigianii DSM 4541</name>
    <dbReference type="NCBI Taxonomy" id="500637"/>
    <lineage>
        <taxon>Bacteria</taxon>
        <taxon>Pseudomonadati</taxon>
        <taxon>Pseudomonadota</taxon>
        <taxon>Gammaproteobacteria</taxon>
        <taxon>Enterobacterales</taxon>
        <taxon>Morganellaceae</taxon>
        <taxon>Providencia</taxon>
    </lineage>
</organism>
<dbReference type="eggNOG" id="ENOG5032WKX">
    <property type="taxonomic scope" value="Bacteria"/>
</dbReference>
<evidence type="ECO:0008006" key="3">
    <source>
        <dbReference type="Google" id="ProtNLM"/>
    </source>
</evidence>